<reference evidence="1" key="1">
    <citation type="submission" date="2022-10" db="EMBL/GenBank/DDBJ databases">
        <title>Genome sequences of endogenous nimaviruses in decapod crustaceans.</title>
        <authorList>
            <person name="Kawato S."/>
            <person name="Nozaki R."/>
            <person name="Kondo H."/>
            <person name="Hirono I."/>
        </authorList>
    </citation>
    <scope>NUCLEOTIDE SEQUENCE</scope>
    <source>
        <strain evidence="1">Ube2021</strain>
    </source>
</reference>
<sequence>MALEQESIPYIYGTQIMDLCKERASCLKKIADIEDTIKDSHDNKDIVEFLMNRKDKHIKKVNEYDKSIGDAYKFIRCTVEKMYNDGNKRPSLTTPAKGYWDECAQLIDPTNIPISCDPRNYGYYYYNSLDCQKNVNENKTNLCSEADP</sequence>
<proteinExistence type="predicted"/>
<organism evidence="1">
    <name type="scientific">Trachysalambria curvirostris majanivirus</name>
    <dbReference type="NCBI Taxonomy" id="2984281"/>
    <lineage>
        <taxon>Viruses</taxon>
        <taxon>Viruses incertae sedis</taxon>
        <taxon>Naldaviricetes</taxon>
        <taxon>Nimaviridae</taxon>
    </lineage>
</organism>
<name>A0A9C7F760_9VIRU</name>
<dbReference type="EMBL" id="LC738879">
    <property type="protein sequence ID" value="BDT62963.1"/>
    <property type="molecule type" value="Genomic_DNA"/>
</dbReference>
<evidence type="ECO:0000313" key="1">
    <source>
        <dbReference type="EMBL" id="BDT62963.1"/>
    </source>
</evidence>
<accession>A0A9C7F760</accession>
<protein>
    <submittedName>
        <fullName evidence="1">Uncharacterized protein</fullName>
    </submittedName>
</protein>